<evidence type="ECO:0000256" key="2">
    <source>
        <dbReference type="SAM" id="SignalP"/>
    </source>
</evidence>
<feature type="chain" id="PRO_5026885753" evidence="2">
    <location>
        <begin position="31"/>
        <end position="364"/>
    </location>
</feature>
<evidence type="ECO:0000256" key="1">
    <source>
        <dbReference type="SAM" id="MobiDB-lite"/>
    </source>
</evidence>
<dbReference type="Proteomes" id="UP000469011">
    <property type="component" value="Unassembled WGS sequence"/>
</dbReference>
<feature type="compositionally biased region" description="Low complexity" evidence="1">
    <location>
        <begin position="254"/>
        <end position="278"/>
    </location>
</feature>
<dbReference type="InterPro" id="IPR015000">
    <property type="entry name" value="EipB-like"/>
</dbReference>
<dbReference type="Pfam" id="PF08904">
    <property type="entry name" value="EipB_like"/>
    <property type="match status" value="2"/>
</dbReference>
<accession>A0A6N9T0X5</accession>
<gene>
    <name evidence="3" type="ORF">GTK09_07240</name>
</gene>
<dbReference type="RefSeq" id="WP_163462296.1">
    <property type="nucleotide sequence ID" value="NZ_JAAAMG010000004.1"/>
</dbReference>
<proteinExistence type="predicted"/>
<comment type="caution">
    <text evidence="3">The sequence shown here is derived from an EMBL/GenBank/DDBJ whole genome shotgun (WGS) entry which is preliminary data.</text>
</comment>
<name>A0A6N9T0X5_9HYPH</name>
<feature type="compositionally biased region" description="Acidic residues" evidence="1">
    <location>
        <begin position="239"/>
        <end position="253"/>
    </location>
</feature>
<evidence type="ECO:0000313" key="3">
    <source>
        <dbReference type="EMBL" id="NDW04222.1"/>
    </source>
</evidence>
<feature type="signal peptide" evidence="2">
    <location>
        <begin position="1"/>
        <end position="30"/>
    </location>
</feature>
<sequence>MTGRGLPSHFLAGALAAAIGLALPGGAAEAAEPVALTPHRASYEVALDHASEDLLSVDGRIAVALSEPSDCTGYAIDYRFVARFLKDQEIVVTDQQIRLKESRDGKSFAFDAQSFVDSLPEMTTKGTATSTDEATVVTYKEPVPREVGLATSTFPVHHTRHVVEAAKAGVPIFESHVFQGDADAEKNMTSTVVVTPLGAEALAGEIAGYGAVAGRKTDADGSGGVENERAGDGAGDAAAGEEPDGAAPDDEAAEAGNGPAATDDAPQAAETPAEPEAAGSNSTAADPATIAERLDGLKAWKISESFYNSDSDEDGLPVFQTSYTLFENGVTGNQILKYDGYTLKARLSSLELETAPVCSGPAGE</sequence>
<protein>
    <submittedName>
        <fullName evidence="3">DUF1849 family protein</fullName>
    </submittedName>
</protein>
<dbReference type="EMBL" id="JAAAMG010000004">
    <property type="protein sequence ID" value="NDW04222.1"/>
    <property type="molecule type" value="Genomic_DNA"/>
</dbReference>
<organism evidence="3 4">
    <name type="scientific">Jiella pacifica</name>
    <dbReference type="NCBI Taxonomy" id="2696469"/>
    <lineage>
        <taxon>Bacteria</taxon>
        <taxon>Pseudomonadati</taxon>
        <taxon>Pseudomonadota</taxon>
        <taxon>Alphaproteobacteria</taxon>
        <taxon>Hyphomicrobiales</taxon>
        <taxon>Aurantimonadaceae</taxon>
        <taxon>Jiella</taxon>
    </lineage>
</organism>
<keyword evidence="2" id="KW-0732">Signal</keyword>
<keyword evidence="4" id="KW-1185">Reference proteome</keyword>
<feature type="region of interest" description="Disordered" evidence="1">
    <location>
        <begin position="214"/>
        <end position="287"/>
    </location>
</feature>
<reference evidence="3 4" key="1">
    <citation type="submission" date="2020-01" db="EMBL/GenBank/DDBJ databases">
        <title>Jiella pacifica sp. nov.</title>
        <authorList>
            <person name="Xue Z."/>
            <person name="Zhu S."/>
            <person name="Chen J."/>
            <person name="Yang J."/>
        </authorList>
    </citation>
    <scope>NUCLEOTIDE SEQUENCE [LARGE SCALE GENOMIC DNA]</scope>
    <source>
        <strain evidence="3 4">40Bstr34</strain>
    </source>
</reference>
<evidence type="ECO:0000313" key="4">
    <source>
        <dbReference type="Proteomes" id="UP000469011"/>
    </source>
</evidence>
<dbReference type="AlphaFoldDB" id="A0A6N9T0X5"/>